<reference evidence="9" key="1">
    <citation type="submission" date="2022-01" db="EMBL/GenBank/DDBJ databases">
        <authorList>
            <person name="King R."/>
        </authorList>
    </citation>
    <scope>NUCLEOTIDE SEQUENCE</scope>
</reference>
<evidence type="ECO:0000256" key="2">
    <source>
        <dbReference type="ARBA" id="ARBA00022723"/>
    </source>
</evidence>
<evidence type="ECO:0000256" key="5">
    <source>
        <dbReference type="ARBA" id="ARBA00022833"/>
    </source>
</evidence>
<dbReference type="PANTHER" id="PTHR24394:SF29">
    <property type="entry name" value="MYONEURIN"/>
    <property type="match status" value="1"/>
</dbReference>
<evidence type="ECO:0000256" key="6">
    <source>
        <dbReference type="ARBA" id="ARBA00023242"/>
    </source>
</evidence>
<evidence type="ECO:0000259" key="8">
    <source>
        <dbReference type="PROSITE" id="PS50157"/>
    </source>
</evidence>
<gene>
    <name evidence="9" type="ORF">DIABBA_LOCUS8722</name>
</gene>
<evidence type="ECO:0000256" key="7">
    <source>
        <dbReference type="PROSITE-ProRule" id="PRU00042"/>
    </source>
</evidence>
<dbReference type="SMART" id="SM00355">
    <property type="entry name" value="ZnF_C2H2"/>
    <property type="match status" value="5"/>
</dbReference>
<keyword evidence="6" id="KW-0539">Nucleus</keyword>
<evidence type="ECO:0000256" key="3">
    <source>
        <dbReference type="ARBA" id="ARBA00022737"/>
    </source>
</evidence>
<proteinExistence type="predicted"/>
<feature type="domain" description="C2H2-type" evidence="8">
    <location>
        <begin position="74"/>
        <end position="101"/>
    </location>
</feature>
<feature type="domain" description="C2H2-type" evidence="8">
    <location>
        <begin position="40"/>
        <end position="74"/>
    </location>
</feature>
<dbReference type="InterPro" id="IPR022755">
    <property type="entry name" value="Znf_C2H2_jaz"/>
</dbReference>
<dbReference type="Gene3D" id="3.30.160.60">
    <property type="entry name" value="Classic Zinc Finger"/>
    <property type="match status" value="3"/>
</dbReference>
<sequence>MCLKKVRSKFQLAEHIMFAHFMNDENGKAKKFVVNTVPLYKCKLCTKPFRHKYQLDNHYRGLTCINKQSDGEKYTCQQCPKFFENPEALSVHMSNHPSMNMPKNRPFKCQYCLMFYYKKEKWQEHILKHITSIEPILNQCDVCQVQFKKKEIFDNHVNVNTLKEPYQCLACMQYFSLKCHQFTSCGKSVQPPQSDYRAVCKICDRHFISDNNLKRHLLRIHDPLRTPPKGFFYEKR</sequence>
<keyword evidence="3" id="KW-0677">Repeat</keyword>
<organism evidence="9 10">
    <name type="scientific">Diabrotica balteata</name>
    <name type="common">Banded cucumber beetle</name>
    <dbReference type="NCBI Taxonomy" id="107213"/>
    <lineage>
        <taxon>Eukaryota</taxon>
        <taxon>Metazoa</taxon>
        <taxon>Ecdysozoa</taxon>
        <taxon>Arthropoda</taxon>
        <taxon>Hexapoda</taxon>
        <taxon>Insecta</taxon>
        <taxon>Pterygota</taxon>
        <taxon>Neoptera</taxon>
        <taxon>Endopterygota</taxon>
        <taxon>Coleoptera</taxon>
        <taxon>Polyphaga</taxon>
        <taxon>Cucujiformia</taxon>
        <taxon>Chrysomeloidea</taxon>
        <taxon>Chrysomelidae</taxon>
        <taxon>Galerucinae</taxon>
        <taxon>Diabroticina</taxon>
        <taxon>Diabroticites</taxon>
        <taxon>Diabrotica</taxon>
    </lineage>
</organism>
<evidence type="ECO:0000313" key="10">
    <source>
        <dbReference type="Proteomes" id="UP001153709"/>
    </source>
</evidence>
<dbReference type="Pfam" id="PF00096">
    <property type="entry name" value="zf-C2H2"/>
    <property type="match status" value="2"/>
</dbReference>
<dbReference type="Proteomes" id="UP001153709">
    <property type="component" value="Chromosome 6"/>
</dbReference>
<dbReference type="EMBL" id="OU898281">
    <property type="protein sequence ID" value="CAG9835539.1"/>
    <property type="molecule type" value="Genomic_DNA"/>
</dbReference>
<dbReference type="GO" id="GO:0000981">
    <property type="term" value="F:DNA-binding transcription factor activity, RNA polymerase II-specific"/>
    <property type="evidence" value="ECO:0007669"/>
    <property type="project" value="TreeGrafter"/>
</dbReference>
<dbReference type="OrthoDB" id="7489662at2759"/>
<dbReference type="InterPro" id="IPR036236">
    <property type="entry name" value="Znf_C2H2_sf"/>
</dbReference>
<dbReference type="GO" id="GO:0008270">
    <property type="term" value="F:zinc ion binding"/>
    <property type="evidence" value="ECO:0007669"/>
    <property type="project" value="UniProtKB-KW"/>
</dbReference>
<evidence type="ECO:0000313" key="9">
    <source>
        <dbReference type="EMBL" id="CAG9835539.1"/>
    </source>
</evidence>
<dbReference type="GO" id="GO:0005634">
    <property type="term" value="C:nucleus"/>
    <property type="evidence" value="ECO:0007669"/>
    <property type="project" value="UniProtKB-SubCell"/>
</dbReference>
<keyword evidence="10" id="KW-1185">Reference proteome</keyword>
<evidence type="ECO:0000256" key="1">
    <source>
        <dbReference type="ARBA" id="ARBA00004123"/>
    </source>
</evidence>
<keyword evidence="5" id="KW-0862">Zinc</keyword>
<dbReference type="PANTHER" id="PTHR24394">
    <property type="entry name" value="ZINC FINGER PROTEIN"/>
    <property type="match status" value="1"/>
</dbReference>
<dbReference type="Pfam" id="PF12874">
    <property type="entry name" value="zf-met"/>
    <property type="match status" value="1"/>
</dbReference>
<dbReference type="InterPro" id="IPR013087">
    <property type="entry name" value="Znf_C2H2_type"/>
</dbReference>
<evidence type="ECO:0000256" key="4">
    <source>
        <dbReference type="ARBA" id="ARBA00022771"/>
    </source>
</evidence>
<name>A0A9N9XE02_DIABA</name>
<dbReference type="PROSITE" id="PS50157">
    <property type="entry name" value="ZINC_FINGER_C2H2_2"/>
    <property type="match status" value="3"/>
</dbReference>
<keyword evidence="4 7" id="KW-0863">Zinc-finger</keyword>
<feature type="domain" description="C2H2-type" evidence="8">
    <location>
        <begin position="198"/>
        <end position="226"/>
    </location>
</feature>
<dbReference type="Pfam" id="PF12171">
    <property type="entry name" value="zf-C2H2_jaz"/>
    <property type="match status" value="1"/>
</dbReference>
<comment type="subcellular location">
    <subcellularLocation>
        <location evidence="1">Nucleus</location>
    </subcellularLocation>
</comment>
<dbReference type="PROSITE" id="PS00028">
    <property type="entry name" value="ZINC_FINGER_C2H2_1"/>
    <property type="match status" value="2"/>
</dbReference>
<accession>A0A9N9XE02</accession>
<keyword evidence="2" id="KW-0479">Metal-binding</keyword>
<protein>
    <recommendedName>
        <fullName evidence="8">C2H2-type domain-containing protein</fullName>
    </recommendedName>
</protein>
<dbReference type="SUPFAM" id="SSF57667">
    <property type="entry name" value="beta-beta-alpha zinc fingers"/>
    <property type="match status" value="1"/>
</dbReference>
<dbReference type="AlphaFoldDB" id="A0A9N9XE02"/>